<dbReference type="HOGENOM" id="CLU_1776581_0_0_9"/>
<evidence type="ECO:0008006" key="7">
    <source>
        <dbReference type="Google" id="ProtNLM"/>
    </source>
</evidence>
<dbReference type="eggNOG" id="COG2445">
    <property type="taxonomic scope" value="Bacteria"/>
</dbReference>
<dbReference type="EMBL" id="CP002344">
    <property type="protein sequence ID" value="ADU50796.1"/>
    <property type="molecule type" value="Genomic_DNA"/>
</dbReference>
<gene>
    <name evidence="5" type="ordered locus">Tmar_0681</name>
</gene>
<keyword evidence="2" id="KW-0540">Nuclease</keyword>
<dbReference type="GO" id="GO:0110001">
    <property type="term" value="C:toxin-antitoxin complex"/>
    <property type="evidence" value="ECO:0007669"/>
    <property type="project" value="InterPro"/>
</dbReference>
<dbReference type="Gene3D" id="1.20.120.580">
    <property type="entry name" value="bsu32300-like"/>
    <property type="match status" value="1"/>
</dbReference>
<protein>
    <recommendedName>
        <fullName evidence="7">DUF86 domain-containing protein</fullName>
    </recommendedName>
</protein>
<evidence type="ECO:0000256" key="1">
    <source>
        <dbReference type="ARBA" id="ARBA00022649"/>
    </source>
</evidence>
<evidence type="ECO:0000256" key="4">
    <source>
        <dbReference type="ARBA" id="ARBA00024207"/>
    </source>
</evidence>
<keyword evidence="6" id="KW-1185">Reference proteome</keyword>
<dbReference type="AlphaFoldDB" id="E6SHU9"/>
<dbReference type="STRING" id="644966.Tmar_0681"/>
<reference evidence="6" key="2">
    <citation type="journal article" date="2010" name="Stand. Genomic Sci.">
        <title>Complete genome sequence of Thermaerobacter marianensis type strain (7p75aT).</title>
        <authorList>
            <person name="Han C."/>
            <person name="Gu W."/>
            <person name="Zhang X."/>
            <person name="Lapidus A."/>
            <person name="Nolan M."/>
            <person name="Copeland A."/>
            <person name="Lucas S."/>
            <person name="Glavina Del Rio T."/>
            <person name="Tice H."/>
            <person name="Cheng J."/>
            <person name="Tapia R."/>
            <person name="Goodwin L."/>
            <person name="Pitluck S."/>
            <person name="Pagani I."/>
            <person name="Ivanova N."/>
            <person name="Mavromatis K."/>
            <person name="Mikhailova N."/>
            <person name="Pati A."/>
            <person name="Chen A."/>
            <person name="Palaniappan K."/>
            <person name="Land M."/>
            <person name="Hauser L."/>
            <person name="Chang Y."/>
            <person name="Jeffries C."/>
            <person name="Schneider S."/>
            <person name="Rohde M."/>
            <person name="Goker M."/>
            <person name="Pukall R."/>
            <person name="Woyke T."/>
            <person name="Bristow J."/>
            <person name="Eisen J."/>
            <person name="Markowitz V."/>
            <person name="Hugenholtz P."/>
            <person name="Kyrpides N."/>
            <person name="Klenk H."/>
            <person name="Detter J."/>
        </authorList>
    </citation>
    <scope>NUCLEOTIDE SEQUENCE [LARGE SCALE GENOMIC DNA]</scope>
    <source>
        <strain evidence="6">ATCC 700841 / DSM 12885 / JCM 10246 / 7p75a</strain>
    </source>
</reference>
<dbReference type="GO" id="GO:0004540">
    <property type="term" value="F:RNA nuclease activity"/>
    <property type="evidence" value="ECO:0007669"/>
    <property type="project" value="InterPro"/>
</dbReference>
<dbReference type="InterPro" id="IPR037038">
    <property type="entry name" value="HepT-like_sf"/>
</dbReference>
<evidence type="ECO:0000313" key="5">
    <source>
        <dbReference type="EMBL" id="ADU50796.1"/>
    </source>
</evidence>
<name>E6SHU9_THEM7</name>
<dbReference type="Pfam" id="PF01934">
    <property type="entry name" value="HepT-like"/>
    <property type="match status" value="1"/>
</dbReference>
<evidence type="ECO:0000256" key="3">
    <source>
        <dbReference type="ARBA" id="ARBA00022801"/>
    </source>
</evidence>
<reference evidence="5 6" key="1">
    <citation type="journal article" date="2010" name="Stand. Genomic Sci.">
        <title>Complete genome sequence of Thermaerobacter marianensis type strain (7p75a).</title>
        <authorList>
            <person name="Han C."/>
            <person name="Gu W."/>
            <person name="Zhang X."/>
            <person name="Lapidus A."/>
            <person name="Nolan M."/>
            <person name="Copeland A."/>
            <person name="Lucas S."/>
            <person name="Del Rio T.G."/>
            <person name="Tice H."/>
            <person name="Cheng J.F."/>
            <person name="Tapia R."/>
            <person name="Goodwin L."/>
            <person name="Pitluck S."/>
            <person name="Pagani I."/>
            <person name="Ivanova N."/>
            <person name="Mavromatis K."/>
            <person name="Mikhailova N."/>
            <person name="Pati A."/>
            <person name="Chen A."/>
            <person name="Palaniappan K."/>
            <person name="Land M."/>
            <person name="Hauser L."/>
            <person name="Chang Y.J."/>
            <person name="Jeffries C.D."/>
            <person name="Schneider S."/>
            <person name="Rohde M."/>
            <person name="Goker M."/>
            <person name="Pukall R."/>
            <person name="Woyke T."/>
            <person name="Bristow J."/>
            <person name="Eisen J.A."/>
            <person name="Markowitz V."/>
            <person name="Hugenholtz P."/>
            <person name="Kyrpides N.C."/>
            <person name="Klenk H.P."/>
            <person name="Detter J.C."/>
        </authorList>
    </citation>
    <scope>NUCLEOTIDE SEQUENCE [LARGE SCALE GENOMIC DNA]</scope>
    <source>
        <strain evidence="6">ATCC 700841 / DSM 12885 / JCM 10246 / 7p75a</strain>
    </source>
</reference>
<dbReference type="GO" id="GO:0016787">
    <property type="term" value="F:hydrolase activity"/>
    <property type="evidence" value="ECO:0007669"/>
    <property type="project" value="UniProtKB-KW"/>
</dbReference>
<keyword evidence="1" id="KW-1277">Toxin-antitoxin system</keyword>
<accession>E6SHU9</accession>
<sequence length="146" mass="16948">MDLTFAQRHAIRIRIDVARQELADLQRFRELTRQQYRSDRDRRRIVERIIETVADVVVDIAKILGSATGHPMPAACRETMRSLAGVGLASEEQAEALTILAELRKTLTYRYLDDNWQGVRWFLVQGSQTVVQWLNRCHKLVTPYPE</sequence>
<organism evidence="5 6">
    <name type="scientific">Thermaerobacter marianensis (strain ATCC 700841 / DSM 12885 / JCM 10246 / 7p75a)</name>
    <dbReference type="NCBI Taxonomy" id="644966"/>
    <lineage>
        <taxon>Bacteria</taxon>
        <taxon>Bacillati</taxon>
        <taxon>Bacillota</taxon>
        <taxon>Clostridia</taxon>
        <taxon>Eubacteriales</taxon>
        <taxon>Clostridiales Family XVII. Incertae Sedis</taxon>
        <taxon>Thermaerobacter</taxon>
    </lineage>
</organism>
<dbReference type="InterPro" id="IPR008201">
    <property type="entry name" value="HepT-like"/>
</dbReference>
<dbReference type="Proteomes" id="UP000008915">
    <property type="component" value="Chromosome"/>
</dbReference>
<dbReference type="RefSeq" id="WP_013495101.1">
    <property type="nucleotide sequence ID" value="NC_014831.1"/>
</dbReference>
<dbReference type="KEGG" id="tmr:Tmar_0681"/>
<proteinExistence type="inferred from homology"/>
<comment type="similarity">
    <text evidence="4">Belongs to the HepT RNase toxin family.</text>
</comment>
<evidence type="ECO:0000256" key="2">
    <source>
        <dbReference type="ARBA" id="ARBA00022722"/>
    </source>
</evidence>
<evidence type="ECO:0000313" key="6">
    <source>
        <dbReference type="Proteomes" id="UP000008915"/>
    </source>
</evidence>
<keyword evidence="3" id="KW-0378">Hydrolase</keyword>